<keyword evidence="5" id="KW-0508">mRNA splicing</keyword>
<dbReference type="InterPro" id="IPR035920">
    <property type="entry name" value="YhbY-like_sf"/>
</dbReference>
<dbReference type="InterPro" id="IPR044599">
    <property type="entry name" value="CAF1P_plant"/>
</dbReference>
<comment type="caution">
    <text evidence="10">The sequence shown here is derived from an EMBL/GenBank/DDBJ whole genome shotgun (WGS) entry which is preliminary data.</text>
</comment>
<dbReference type="EMBL" id="JBBPBM010000006">
    <property type="protein sequence ID" value="KAK8581953.1"/>
    <property type="molecule type" value="Genomic_DNA"/>
</dbReference>
<dbReference type="Pfam" id="PF01985">
    <property type="entry name" value="CRS1_YhbY"/>
    <property type="match status" value="2"/>
</dbReference>
<evidence type="ECO:0000313" key="10">
    <source>
        <dbReference type="EMBL" id="KAK8581953.1"/>
    </source>
</evidence>
<feature type="compositionally biased region" description="Polar residues" evidence="8">
    <location>
        <begin position="550"/>
        <end position="560"/>
    </location>
</feature>
<feature type="region of interest" description="Disordered" evidence="8">
    <location>
        <begin position="527"/>
        <end position="561"/>
    </location>
</feature>
<dbReference type="SUPFAM" id="SSF75471">
    <property type="entry name" value="YhbY-like"/>
    <property type="match status" value="2"/>
</dbReference>
<accession>A0ABR2FLX1</accession>
<dbReference type="SMART" id="SM01103">
    <property type="entry name" value="CRS1_YhbY"/>
    <property type="match status" value="2"/>
</dbReference>
<dbReference type="InterPro" id="IPR001890">
    <property type="entry name" value="RNA-binding_CRM"/>
</dbReference>
<evidence type="ECO:0000256" key="8">
    <source>
        <dbReference type="SAM" id="MobiDB-lite"/>
    </source>
</evidence>
<feature type="compositionally biased region" description="Low complexity" evidence="8">
    <location>
        <begin position="529"/>
        <end position="539"/>
    </location>
</feature>
<keyword evidence="2" id="KW-0677">Repeat</keyword>
<dbReference type="Proteomes" id="UP001472677">
    <property type="component" value="Unassembled WGS sequence"/>
</dbReference>
<evidence type="ECO:0000256" key="7">
    <source>
        <dbReference type="PROSITE-ProRule" id="PRU00626"/>
    </source>
</evidence>
<organism evidence="10 11">
    <name type="scientific">Hibiscus sabdariffa</name>
    <name type="common">roselle</name>
    <dbReference type="NCBI Taxonomy" id="183260"/>
    <lineage>
        <taxon>Eukaryota</taxon>
        <taxon>Viridiplantae</taxon>
        <taxon>Streptophyta</taxon>
        <taxon>Embryophyta</taxon>
        <taxon>Tracheophyta</taxon>
        <taxon>Spermatophyta</taxon>
        <taxon>Magnoliopsida</taxon>
        <taxon>eudicotyledons</taxon>
        <taxon>Gunneridae</taxon>
        <taxon>Pentapetalae</taxon>
        <taxon>rosids</taxon>
        <taxon>malvids</taxon>
        <taxon>Malvales</taxon>
        <taxon>Malvaceae</taxon>
        <taxon>Malvoideae</taxon>
        <taxon>Hibiscus</taxon>
    </lineage>
</organism>
<dbReference type="PANTHER" id="PTHR46247:SF2">
    <property type="entry name" value="CRS2-ASSOCIATED FACTOR 1, MITOCHONDRIAL"/>
    <property type="match status" value="1"/>
</dbReference>
<name>A0ABR2FLX1_9ROSI</name>
<evidence type="ECO:0000256" key="1">
    <source>
        <dbReference type="ARBA" id="ARBA00022664"/>
    </source>
</evidence>
<evidence type="ECO:0000256" key="3">
    <source>
        <dbReference type="ARBA" id="ARBA00022884"/>
    </source>
</evidence>
<keyword evidence="6" id="KW-0687">Ribonucleoprotein</keyword>
<keyword evidence="4" id="KW-0809">Transit peptide</keyword>
<feature type="domain" description="CRM" evidence="9">
    <location>
        <begin position="143"/>
        <end position="241"/>
    </location>
</feature>
<sequence>MKTIRFLTRHLSTSTPTSKLRDHYSFQPPPYLSSDPQKTKSSPNPNKKQKPRYRPPSSLDQIKPKHSDLPFDFRFSYTESSPSVRPIGLREPKYSPFGPGRLDREWTGVCAPAVDPKVKSVEGTEDPELEAKRKLLRGRIQGAPLTEAERKYLVEKCQRNRTKRQINLGRDGLTHNMLNDIHNHWKFAEAVRIKCLGVPTVDMKNVCTQLEDKTFGKVIQRQGGTLILYRGRNYNCKNRPEIPLMLWKPQEPVYPRLIKTTIDGLSIEETKEMRKRGLAVHALTKLAKNGYYSSLVPMVRDAFLVSELVRIDCTGLEKSDYKKIGCKLRDLVPCILVTFEKKQIVVWRGKDSKPPEDGDGEFFDDPSCDMERSETYREPCPDRILDDIGGAFGMGVVGGAAFHFIKGTYNSPGDARLIGGTQAVRMNAPRVGGSFAVWGGLFSTFDCTMVYLRQKDNPWNSIIAGAAMVGLLSMRQGLGAASRSAAFCGVLLALIEGGGIMLNKFLSQPQMPIMMEEPAPNVAGILTQGSSSSSSPSGSWFGGLFGGGRKQQSTASSGSKTEVLESFGAAAVPSFEYK</sequence>
<keyword evidence="1" id="KW-0507">mRNA processing</keyword>
<evidence type="ECO:0000256" key="5">
    <source>
        <dbReference type="ARBA" id="ARBA00023187"/>
    </source>
</evidence>
<feature type="compositionally biased region" description="Gly residues" evidence="8">
    <location>
        <begin position="540"/>
        <end position="549"/>
    </location>
</feature>
<reference evidence="10 11" key="1">
    <citation type="journal article" date="2024" name="G3 (Bethesda)">
        <title>Genome assembly of Hibiscus sabdariffa L. provides insights into metabolisms of medicinal natural products.</title>
        <authorList>
            <person name="Kim T."/>
        </authorList>
    </citation>
    <scope>NUCLEOTIDE SEQUENCE [LARGE SCALE GENOMIC DNA]</scope>
    <source>
        <strain evidence="10">TK-2024</strain>
        <tissue evidence="10">Old leaves</tissue>
    </source>
</reference>
<dbReference type="PANTHER" id="PTHR46247">
    <property type="entry name" value="CRS2-ASSOCIATED FACTOR 1, CHLOROPLASTIC"/>
    <property type="match status" value="1"/>
</dbReference>
<proteinExistence type="predicted"/>
<keyword evidence="3 7" id="KW-0694">RNA-binding</keyword>
<evidence type="ECO:0000256" key="6">
    <source>
        <dbReference type="ARBA" id="ARBA00023274"/>
    </source>
</evidence>
<gene>
    <name evidence="10" type="ORF">V6N12_072154</name>
</gene>
<evidence type="ECO:0000313" key="11">
    <source>
        <dbReference type="Proteomes" id="UP001472677"/>
    </source>
</evidence>
<evidence type="ECO:0000259" key="9">
    <source>
        <dbReference type="PROSITE" id="PS51295"/>
    </source>
</evidence>
<protein>
    <recommendedName>
        <fullName evidence="9">CRM domain-containing protein</fullName>
    </recommendedName>
</protein>
<evidence type="ECO:0000256" key="4">
    <source>
        <dbReference type="ARBA" id="ARBA00022946"/>
    </source>
</evidence>
<dbReference type="Gene3D" id="3.30.110.60">
    <property type="entry name" value="YhbY-like"/>
    <property type="match status" value="2"/>
</dbReference>
<keyword evidence="11" id="KW-1185">Reference proteome</keyword>
<evidence type="ECO:0000256" key="2">
    <source>
        <dbReference type="ARBA" id="ARBA00022737"/>
    </source>
</evidence>
<dbReference type="Pfam" id="PF02466">
    <property type="entry name" value="Tim17"/>
    <property type="match status" value="1"/>
</dbReference>
<feature type="region of interest" description="Disordered" evidence="8">
    <location>
        <begin position="1"/>
        <end position="65"/>
    </location>
</feature>
<feature type="domain" description="CRM" evidence="9">
    <location>
        <begin position="263"/>
        <end position="359"/>
    </location>
</feature>
<dbReference type="PROSITE" id="PS51295">
    <property type="entry name" value="CRM"/>
    <property type="match status" value="2"/>
</dbReference>